<dbReference type="RefSeq" id="WP_380690084.1">
    <property type="nucleotide sequence ID" value="NZ_JBHRSS010000005.1"/>
</dbReference>
<gene>
    <name evidence="1" type="ORF">ACFOSU_12440</name>
</gene>
<reference evidence="2" key="1">
    <citation type="journal article" date="2019" name="Int. J. Syst. Evol. Microbiol.">
        <title>The Global Catalogue of Microorganisms (GCM) 10K type strain sequencing project: providing services to taxonomists for standard genome sequencing and annotation.</title>
        <authorList>
            <consortium name="The Broad Institute Genomics Platform"/>
            <consortium name="The Broad Institute Genome Sequencing Center for Infectious Disease"/>
            <person name="Wu L."/>
            <person name="Ma J."/>
        </authorList>
    </citation>
    <scope>NUCLEOTIDE SEQUENCE [LARGE SCALE GENOMIC DNA]</scope>
    <source>
        <strain evidence="2">KCTC 52640</strain>
    </source>
</reference>
<dbReference type="Gene3D" id="1.10.3480.10">
    <property type="entry name" value="TorD-like"/>
    <property type="match status" value="1"/>
</dbReference>
<comment type="caution">
    <text evidence="1">The sequence shown here is derived from an EMBL/GenBank/DDBJ whole genome shotgun (WGS) entry which is preliminary data.</text>
</comment>
<organism evidence="1 2">
    <name type="scientific">Salinisphaera aquimarina</name>
    <dbReference type="NCBI Taxonomy" id="2094031"/>
    <lineage>
        <taxon>Bacteria</taxon>
        <taxon>Pseudomonadati</taxon>
        <taxon>Pseudomonadota</taxon>
        <taxon>Gammaproteobacteria</taxon>
        <taxon>Salinisphaerales</taxon>
        <taxon>Salinisphaeraceae</taxon>
        <taxon>Salinisphaera</taxon>
    </lineage>
</organism>
<keyword evidence="2" id="KW-1185">Reference proteome</keyword>
<proteinExistence type="predicted"/>
<dbReference type="Proteomes" id="UP001595462">
    <property type="component" value="Unassembled WGS sequence"/>
</dbReference>
<evidence type="ECO:0000313" key="2">
    <source>
        <dbReference type="Proteomes" id="UP001595462"/>
    </source>
</evidence>
<dbReference type="SUPFAM" id="SSF89155">
    <property type="entry name" value="TorD-like"/>
    <property type="match status" value="1"/>
</dbReference>
<name>A0ABV7EPQ4_9GAMM</name>
<sequence>MSTSGASADLLRLLGGFVETPGDAHRGWAAALGLVAPESLAAWRKRHAQSFVEQCYPFASVYLGSEGAIGGEAADRVAGFRGLLGARIDGSPDALAPLLADYAALVERSESDPRARHARKAMLWEHLLCWLMPFLDSVVRVAPAPYAPWASVVRDVFLCEATLLGDPGRMPLHLREAPIADIGKHANSLDDVAGGLLVPVCSGIVLTRRDLSCIADELGVAMHVGNRRLLLRSLLEQQPAATLRQLADEAGRQARGYARDRATLGSISDFWSERALATVAAIDAMAVQVSAAAIAS</sequence>
<accession>A0ABV7EPQ4</accession>
<dbReference type="InterPro" id="IPR036411">
    <property type="entry name" value="TorD-like_sf"/>
</dbReference>
<dbReference type="EMBL" id="JBHRSS010000005">
    <property type="protein sequence ID" value="MFC3104693.1"/>
    <property type="molecule type" value="Genomic_DNA"/>
</dbReference>
<protein>
    <submittedName>
        <fullName evidence="1">Uncharacterized protein</fullName>
    </submittedName>
</protein>
<evidence type="ECO:0000313" key="1">
    <source>
        <dbReference type="EMBL" id="MFC3104693.1"/>
    </source>
</evidence>